<dbReference type="Proteomes" id="UP001432027">
    <property type="component" value="Unassembled WGS sequence"/>
</dbReference>
<feature type="non-terminal residue" evidence="1">
    <location>
        <position position="1"/>
    </location>
</feature>
<sequence>HSIEGSTLFLFFTERVKKGETSPTLSGVFSLSILQSEGSPILSSFRLSFSIERMRWGKGGHEALSILRKFHGGARHSGCSTLLVSPVVRVNPSPP</sequence>
<accession>A0AAV5U9S8</accession>
<reference evidence="1" key="1">
    <citation type="submission" date="2023-10" db="EMBL/GenBank/DDBJ databases">
        <title>Genome assembly of Pristionchus species.</title>
        <authorList>
            <person name="Yoshida K."/>
            <person name="Sommer R.J."/>
        </authorList>
    </citation>
    <scope>NUCLEOTIDE SEQUENCE</scope>
    <source>
        <strain evidence="1">RS0144</strain>
    </source>
</reference>
<gene>
    <name evidence="1" type="ORF">PENTCL1PPCAC_25382</name>
</gene>
<name>A0AAV5U9S8_9BILA</name>
<protein>
    <submittedName>
        <fullName evidence="1">Uncharacterized protein</fullName>
    </submittedName>
</protein>
<proteinExistence type="predicted"/>
<dbReference type="AlphaFoldDB" id="A0AAV5U9S8"/>
<dbReference type="EMBL" id="BTSX01000006">
    <property type="protein sequence ID" value="GMT03208.1"/>
    <property type="molecule type" value="Genomic_DNA"/>
</dbReference>
<organism evidence="1 2">
    <name type="scientific">Pristionchus entomophagus</name>
    <dbReference type="NCBI Taxonomy" id="358040"/>
    <lineage>
        <taxon>Eukaryota</taxon>
        <taxon>Metazoa</taxon>
        <taxon>Ecdysozoa</taxon>
        <taxon>Nematoda</taxon>
        <taxon>Chromadorea</taxon>
        <taxon>Rhabditida</taxon>
        <taxon>Rhabditina</taxon>
        <taxon>Diplogasteromorpha</taxon>
        <taxon>Diplogasteroidea</taxon>
        <taxon>Neodiplogasteridae</taxon>
        <taxon>Pristionchus</taxon>
    </lineage>
</organism>
<evidence type="ECO:0000313" key="1">
    <source>
        <dbReference type="EMBL" id="GMT03208.1"/>
    </source>
</evidence>
<evidence type="ECO:0000313" key="2">
    <source>
        <dbReference type="Proteomes" id="UP001432027"/>
    </source>
</evidence>
<comment type="caution">
    <text evidence="1">The sequence shown here is derived from an EMBL/GenBank/DDBJ whole genome shotgun (WGS) entry which is preliminary data.</text>
</comment>
<keyword evidence="2" id="KW-1185">Reference proteome</keyword>
<feature type="non-terminal residue" evidence="1">
    <location>
        <position position="95"/>
    </location>
</feature>